<dbReference type="AlphaFoldDB" id="A0A376B1W5"/>
<gene>
    <name evidence="9" type="ORF">SCODWIG_00418</name>
</gene>
<evidence type="ECO:0000256" key="8">
    <source>
        <dbReference type="RuleBase" id="RU361113"/>
    </source>
</evidence>
<dbReference type="SUPFAM" id="SSF103473">
    <property type="entry name" value="MFS general substrate transporter"/>
    <property type="match status" value="1"/>
</dbReference>
<evidence type="ECO:0000256" key="1">
    <source>
        <dbReference type="ARBA" id="ARBA00004127"/>
    </source>
</evidence>
<dbReference type="PIRSF" id="PIRSF015974">
    <property type="entry name" value="CLN3_BTN1"/>
    <property type="match status" value="1"/>
</dbReference>
<comment type="similarity">
    <text evidence="2 8">Belongs to the battenin family.</text>
</comment>
<dbReference type="InterPro" id="IPR018460">
    <property type="entry name" value="Battenin_disease_Cln3_subgr"/>
</dbReference>
<keyword evidence="6 8" id="KW-1133">Transmembrane helix</keyword>
<evidence type="ECO:0000256" key="2">
    <source>
        <dbReference type="ARBA" id="ARBA00007467"/>
    </source>
</evidence>
<evidence type="ECO:0000256" key="6">
    <source>
        <dbReference type="ARBA" id="ARBA00022989"/>
    </source>
</evidence>
<feature type="transmembrane region" description="Helical" evidence="8">
    <location>
        <begin position="103"/>
        <end position="126"/>
    </location>
</feature>
<organism evidence="9 10">
    <name type="scientific">Saccharomycodes ludwigii</name>
    <dbReference type="NCBI Taxonomy" id="36035"/>
    <lineage>
        <taxon>Eukaryota</taxon>
        <taxon>Fungi</taxon>
        <taxon>Dikarya</taxon>
        <taxon>Ascomycota</taxon>
        <taxon>Saccharomycotina</taxon>
        <taxon>Saccharomycetes</taxon>
        <taxon>Saccharomycodales</taxon>
        <taxon>Saccharomycodaceae</taxon>
        <taxon>Saccharomycodes</taxon>
    </lineage>
</organism>
<dbReference type="GO" id="GO:0005774">
    <property type="term" value="C:vacuolar membrane"/>
    <property type="evidence" value="ECO:0007669"/>
    <property type="project" value="UniProtKB-SubCell"/>
</dbReference>
<feature type="transmembrane region" description="Helical" evidence="8">
    <location>
        <begin position="301"/>
        <end position="316"/>
    </location>
</feature>
<keyword evidence="4 8" id="KW-0812">Transmembrane</keyword>
<dbReference type="VEuPathDB" id="FungiDB:SCODWIG_00418"/>
<dbReference type="Proteomes" id="UP000262825">
    <property type="component" value="Unassembled WGS sequence"/>
</dbReference>
<evidence type="ECO:0000256" key="3">
    <source>
        <dbReference type="ARBA" id="ARBA00022448"/>
    </source>
</evidence>
<accession>A0A376B1W5</accession>
<proteinExistence type="inferred from homology"/>
<feature type="transmembrane region" description="Helical" evidence="8">
    <location>
        <begin position="254"/>
        <end position="272"/>
    </location>
</feature>
<dbReference type="GO" id="GO:0006865">
    <property type="term" value="P:amino acid transport"/>
    <property type="evidence" value="ECO:0007669"/>
    <property type="project" value="UniProtKB-KW"/>
</dbReference>
<protein>
    <recommendedName>
        <fullName evidence="8">Protein BTN</fullName>
    </recommendedName>
</protein>
<dbReference type="GO" id="GO:0012505">
    <property type="term" value="C:endomembrane system"/>
    <property type="evidence" value="ECO:0007669"/>
    <property type="project" value="UniProtKB-SubCell"/>
</dbReference>
<feature type="transmembrane region" description="Helical" evidence="8">
    <location>
        <begin position="20"/>
        <end position="40"/>
    </location>
</feature>
<feature type="transmembrane region" description="Helical" evidence="8">
    <location>
        <begin position="52"/>
        <end position="72"/>
    </location>
</feature>
<keyword evidence="3" id="KW-0813">Transport</keyword>
<feature type="transmembrane region" description="Helical" evidence="8">
    <location>
        <begin position="165"/>
        <end position="185"/>
    </location>
</feature>
<sequence>MTHEPMPTAVSLPNEKTIFIFFWIFGLLNNVLYVVILSAAIDIVGTNTPKSIVLLADIIPSLSIKLLSPFFIHKISYNVRVSSLIIISISGMFLISMSSTSPALLWFSLLGIILASFSSGLGEVTFLQLTNYYSSVSLNGWSSGTGGAGLLGSFAYLLFTSILHVSVTITLLLFSILPLGFLIYFKLPSVSFTNYHSTDVSGAEQNSDHEIENVDFPLLVEPDLRTSENVYMDIFTINQLYSHLKETLIRLKKLIFPYMLPLSSVYFFEYLINQGVSPTLLFPITKEKSHHFSFFNEYRDMYVTYGTLYQLGVFISRSSGQFFRIKKLYLLTVLQGINLVITIIQSWYYPQHHIFPILILVFYEGLLGGSSYVNTFLNVTEDFKTSEQREFALGAVSISDSFGTMLAAFAGVWLEPKLCKHQVDNGRPWCSL</sequence>
<dbReference type="InterPro" id="IPR003492">
    <property type="entry name" value="Battenin_disease_Cln3"/>
</dbReference>
<dbReference type="Pfam" id="PF02487">
    <property type="entry name" value="CLN3"/>
    <property type="match status" value="1"/>
</dbReference>
<dbReference type="GO" id="GO:0051453">
    <property type="term" value="P:regulation of intracellular pH"/>
    <property type="evidence" value="ECO:0007669"/>
    <property type="project" value="TreeGrafter"/>
</dbReference>
<feature type="transmembrane region" description="Helical" evidence="8">
    <location>
        <begin position="354"/>
        <end position="379"/>
    </location>
</feature>
<comment type="subcellular location">
    <subcellularLocation>
        <location evidence="1">Endomembrane system</location>
        <topology evidence="1">Multi-pass membrane protein</topology>
    </subcellularLocation>
    <subcellularLocation>
        <location evidence="8">Vacuole membrane</location>
        <topology evidence="8">Multi-pass membrane protein</topology>
    </subcellularLocation>
</comment>
<evidence type="ECO:0000313" key="9">
    <source>
        <dbReference type="EMBL" id="SSD58657.1"/>
    </source>
</evidence>
<feature type="transmembrane region" description="Helical" evidence="8">
    <location>
        <begin position="138"/>
        <end position="159"/>
    </location>
</feature>
<dbReference type="InterPro" id="IPR036259">
    <property type="entry name" value="MFS_trans_sf"/>
</dbReference>
<keyword evidence="7 8" id="KW-0472">Membrane</keyword>
<name>A0A376B1W5_9ASCO</name>
<keyword evidence="8" id="KW-0926">Vacuole</keyword>
<dbReference type="PRINTS" id="PR01315">
    <property type="entry name" value="BATTENIN"/>
</dbReference>
<reference evidence="10" key="1">
    <citation type="submission" date="2018-06" db="EMBL/GenBank/DDBJ databases">
        <authorList>
            <person name="Guldener U."/>
        </authorList>
    </citation>
    <scope>NUCLEOTIDE SEQUENCE [LARGE SCALE GENOMIC DNA]</scope>
    <source>
        <strain evidence="10">UTAD17</strain>
    </source>
</reference>
<evidence type="ECO:0000313" key="10">
    <source>
        <dbReference type="Proteomes" id="UP000262825"/>
    </source>
</evidence>
<keyword evidence="10" id="KW-1185">Reference proteome</keyword>
<evidence type="ECO:0000256" key="5">
    <source>
        <dbReference type="ARBA" id="ARBA00022970"/>
    </source>
</evidence>
<dbReference type="PANTHER" id="PTHR10981:SF0">
    <property type="entry name" value="BATTENIN"/>
    <property type="match status" value="1"/>
</dbReference>
<evidence type="ECO:0000256" key="7">
    <source>
        <dbReference type="ARBA" id="ARBA00023136"/>
    </source>
</evidence>
<feature type="transmembrane region" description="Helical" evidence="8">
    <location>
        <begin position="328"/>
        <end position="348"/>
    </location>
</feature>
<keyword evidence="5" id="KW-0029">Amino-acid transport</keyword>
<feature type="transmembrane region" description="Helical" evidence="8">
    <location>
        <begin position="79"/>
        <end position="97"/>
    </location>
</feature>
<feature type="transmembrane region" description="Helical" evidence="8">
    <location>
        <begin position="391"/>
        <end position="414"/>
    </location>
</feature>
<dbReference type="EMBL" id="UFAJ01000033">
    <property type="protein sequence ID" value="SSD58657.1"/>
    <property type="molecule type" value="Genomic_DNA"/>
</dbReference>
<dbReference type="PANTHER" id="PTHR10981">
    <property type="entry name" value="BATTENIN"/>
    <property type="match status" value="1"/>
</dbReference>
<evidence type="ECO:0000256" key="4">
    <source>
        <dbReference type="ARBA" id="ARBA00022692"/>
    </source>
</evidence>